<dbReference type="EMBL" id="CP001322">
    <property type="protein sequence ID" value="ACL04480.1"/>
    <property type="molecule type" value="Genomic_DNA"/>
</dbReference>
<evidence type="ECO:0000259" key="2">
    <source>
        <dbReference type="PROSITE" id="PS50801"/>
    </source>
</evidence>
<feature type="domain" description="STAS" evidence="2">
    <location>
        <begin position="19"/>
        <end position="100"/>
    </location>
</feature>
<dbReference type="InterPro" id="IPR003453">
    <property type="entry name" value="ABC_MlaE_roteobac"/>
</dbReference>
<evidence type="ECO:0000313" key="3">
    <source>
        <dbReference type="EMBL" id="ACL04480.1"/>
    </source>
</evidence>
<dbReference type="InterPro" id="IPR030802">
    <property type="entry name" value="Permease_MalE"/>
</dbReference>
<dbReference type="HOGENOM" id="CLU_045686_0_0_7"/>
<dbReference type="NCBIfam" id="TIGR00056">
    <property type="entry name" value="MlaE family lipid ABC transporter permease subunit"/>
    <property type="match status" value="1"/>
</dbReference>
<evidence type="ECO:0000256" key="1">
    <source>
        <dbReference type="RuleBase" id="RU362044"/>
    </source>
</evidence>
<keyword evidence="1" id="KW-1133">Transmembrane helix</keyword>
<feature type="transmembrane region" description="Helical" evidence="1">
    <location>
        <begin position="355"/>
        <end position="376"/>
    </location>
</feature>
<dbReference type="SUPFAM" id="SSF52091">
    <property type="entry name" value="SpoIIaa-like"/>
    <property type="match status" value="1"/>
</dbReference>
<dbReference type="GO" id="GO:0005548">
    <property type="term" value="F:phospholipid transporter activity"/>
    <property type="evidence" value="ECO:0007669"/>
    <property type="project" value="TreeGrafter"/>
</dbReference>
<dbReference type="InterPro" id="IPR036513">
    <property type="entry name" value="STAS_dom_sf"/>
</dbReference>
<dbReference type="InterPro" id="IPR002645">
    <property type="entry name" value="STAS_dom"/>
</dbReference>
<keyword evidence="1" id="KW-0812">Transmembrane</keyword>
<dbReference type="AlphaFoldDB" id="B8FKV8"/>
<dbReference type="Gene3D" id="3.30.750.24">
    <property type="entry name" value="STAS domain"/>
    <property type="match status" value="1"/>
</dbReference>
<dbReference type="RefSeq" id="WP_015947550.1">
    <property type="nucleotide sequence ID" value="NC_011768.1"/>
</dbReference>
<keyword evidence="4" id="KW-1185">Reference proteome</keyword>
<dbReference type="GO" id="GO:0043190">
    <property type="term" value="C:ATP-binding cassette (ABC) transporter complex"/>
    <property type="evidence" value="ECO:0007669"/>
    <property type="project" value="InterPro"/>
</dbReference>
<dbReference type="eggNOG" id="COG1366">
    <property type="taxonomic scope" value="Bacteria"/>
</dbReference>
<dbReference type="PANTHER" id="PTHR30188:SF3">
    <property type="entry name" value="ABC TRANSPORTER PERMEASE"/>
    <property type="match status" value="1"/>
</dbReference>
<organism evidence="3 4">
    <name type="scientific">Desulfatibacillum aliphaticivorans</name>
    <dbReference type="NCBI Taxonomy" id="218208"/>
    <lineage>
        <taxon>Bacteria</taxon>
        <taxon>Pseudomonadati</taxon>
        <taxon>Thermodesulfobacteriota</taxon>
        <taxon>Desulfobacteria</taxon>
        <taxon>Desulfobacterales</taxon>
        <taxon>Desulfatibacillaceae</taxon>
        <taxon>Desulfatibacillum</taxon>
    </lineage>
</organism>
<dbReference type="PANTHER" id="PTHR30188">
    <property type="entry name" value="ABC TRANSPORTER PERMEASE PROTEIN-RELATED"/>
    <property type="match status" value="1"/>
</dbReference>
<accession>B8FKV8</accession>
<comment type="similarity">
    <text evidence="1">Belongs to the MlaE permease family.</text>
</comment>
<dbReference type="CDD" id="cd07043">
    <property type="entry name" value="STAS_anti-anti-sigma_factors"/>
    <property type="match status" value="1"/>
</dbReference>
<evidence type="ECO:0000313" key="4">
    <source>
        <dbReference type="Proteomes" id="UP000000739"/>
    </source>
</evidence>
<keyword evidence="1" id="KW-0472">Membrane</keyword>
<dbReference type="PROSITE" id="PS50801">
    <property type="entry name" value="STAS"/>
    <property type="match status" value="1"/>
</dbReference>
<gene>
    <name evidence="3" type="ordered locus">Dalk_2788</name>
</gene>
<dbReference type="eggNOG" id="COG0767">
    <property type="taxonomic scope" value="Bacteria"/>
</dbReference>
<feature type="transmembrane region" description="Helical" evidence="1">
    <location>
        <begin position="168"/>
        <end position="190"/>
    </location>
</feature>
<dbReference type="KEGG" id="dal:Dalk_2788"/>
<dbReference type="Pfam" id="PF01740">
    <property type="entry name" value="STAS"/>
    <property type="match status" value="1"/>
</dbReference>
<protein>
    <recommendedName>
        <fullName evidence="2">STAS domain-containing protein</fullName>
    </recommendedName>
</protein>
<reference evidence="3 4" key="1">
    <citation type="journal article" date="2012" name="Environ. Microbiol.">
        <title>The genome sequence of Desulfatibacillum alkenivorans AK-01: a blueprint for anaerobic alkane oxidation.</title>
        <authorList>
            <person name="Callaghan A.V."/>
            <person name="Morris B.E."/>
            <person name="Pereira I.A."/>
            <person name="McInerney M.J."/>
            <person name="Austin R.N."/>
            <person name="Groves J.T."/>
            <person name="Kukor J.J."/>
            <person name="Suflita J.M."/>
            <person name="Young L.Y."/>
            <person name="Zylstra G.J."/>
            <person name="Wawrik B."/>
        </authorList>
    </citation>
    <scope>NUCLEOTIDE SEQUENCE [LARGE SCALE GENOMIC DNA]</scope>
    <source>
        <strain evidence="3 4">AK-01</strain>
    </source>
</reference>
<dbReference type="Proteomes" id="UP000000739">
    <property type="component" value="Chromosome"/>
</dbReference>
<dbReference type="Pfam" id="PF02405">
    <property type="entry name" value="MlaE"/>
    <property type="match status" value="1"/>
</dbReference>
<feature type="transmembrane region" description="Helical" evidence="1">
    <location>
        <begin position="314"/>
        <end position="334"/>
    </location>
</feature>
<proteinExistence type="inferred from homology"/>
<feature type="transmembrane region" description="Helical" evidence="1">
    <location>
        <begin position="270"/>
        <end position="294"/>
    </location>
</feature>
<feature type="transmembrane region" description="Helical" evidence="1">
    <location>
        <begin position="202"/>
        <end position="225"/>
    </location>
</feature>
<name>B8FKV8_DESAL</name>
<sequence length="377" mass="40666">MNTLAATFTIEDNDGKGSILRLHGPLDQDAYFALAGPLRQAIKKGCAGELVIDLKDVTRLDDFGALLLAHVHKAAHAVNSPCSIEAARPSVREVLDLLHFQRLINAPALEKPKHENPFVALGGAIIDKVLGAKELIDFTGDVLLCAAIVVRHPFSMRWDDMLTAMRKVGVDAVPIVGLINFLLGFIMAFMTSVQLKQFGANIYVAPLVAIAMVRELGPIMTAIVVTGRSGSAFASEIGAMKISEEVDALSTMGFNPVVFLVMPKMTAAMIVMPILTVFACLFGILGGLLVGVVFLDLTLSNYLSETIDSLSMYAVNWCFFKAVVFAFLITWIGCLRGFQVKGGSSAVGEATTSSVVSGIFLIILWDCIFAFIQLYWS</sequence>